<gene>
    <name evidence="3" type="ORF">PCOAH_00005570</name>
</gene>
<keyword evidence="2" id="KW-1133">Transmembrane helix</keyword>
<dbReference type="EMBL" id="CP016241">
    <property type="protein sequence ID" value="ANQ06287.1"/>
    <property type="molecule type" value="Genomic_DNA"/>
</dbReference>
<organism evidence="3 4">
    <name type="scientific">Plasmodium coatneyi</name>
    <dbReference type="NCBI Taxonomy" id="208452"/>
    <lineage>
        <taxon>Eukaryota</taxon>
        <taxon>Sar</taxon>
        <taxon>Alveolata</taxon>
        <taxon>Apicomplexa</taxon>
        <taxon>Aconoidasida</taxon>
        <taxon>Haemosporida</taxon>
        <taxon>Plasmodiidae</taxon>
        <taxon>Plasmodium</taxon>
    </lineage>
</organism>
<dbReference type="RefSeq" id="XP_019912982.1">
    <property type="nucleotide sequence ID" value="XM_020057368.1"/>
</dbReference>
<evidence type="ECO:0000256" key="2">
    <source>
        <dbReference type="SAM" id="Phobius"/>
    </source>
</evidence>
<evidence type="ECO:0000313" key="4">
    <source>
        <dbReference type="Proteomes" id="UP000092716"/>
    </source>
</evidence>
<keyword evidence="4" id="KW-1185">Reference proteome</keyword>
<proteinExistence type="predicted"/>
<feature type="region of interest" description="Disordered" evidence="1">
    <location>
        <begin position="215"/>
        <end position="241"/>
    </location>
</feature>
<accession>A0A1B1DUJ1</accession>
<dbReference type="GeneID" id="30907280"/>
<protein>
    <submittedName>
        <fullName evidence="3">KIR protein</fullName>
    </submittedName>
</protein>
<dbReference type="InterPro" id="IPR008780">
    <property type="entry name" value="Plasmodium_Vir"/>
</dbReference>
<dbReference type="KEGG" id="pcot:PCOAH_00005570"/>
<evidence type="ECO:0000313" key="3">
    <source>
        <dbReference type="EMBL" id="ANQ06287.1"/>
    </source>
</evidence>
<keyword evidence="2" id="KW-0812">Transmembrane</keyword>
<dbReference type="Proteomes" id="UP000092716">
    <property type="component" value="Chromosome 3"/>
</dbReference>
<feature type="compositionally biased region" description="Low complexity" evidence="1">
    <location>
        <begin position="229"/>
        <end position="241"/>
    </location>
</feature>
<evidence type="ECO:0000256" key="1">
    <source>
        <dbReference type="SAM" id="MobiDB-lite"/>
    </source>
</evidence>
<name>A0A1B1DUJ1_9APIC</name>
<dbReference type="AlphaFoldDB" id="A0A1B1DUJ1"/>
<dbReference type="VEuPathDB" id="PlasmoDB:PCOAH_00005570"/>
<keyword evidence="2" id="KW-0472">Membrane</keyword>
<reference evidence="4" key="1">
    <citation type="submission" date="2016-06" db="EMBL/GenBank/DDBJ databases">
        <title>First high quality genome sequence of Plasmodium coatneyi using continuous long reads from single molecule, real-time sequencing.</title>
        <authorList>
            <person name="Chien J.-T."/>
            <person name="Pakala S.B."/>
            <person name="Geraldo J.A."/>
            <person name="Lapp S.A."/>
            <person name="Barnwell J.W."/>
            <person name="Kissinger J.C."/>
            <person name="Galinski M.R."/>
            <person name="Humphrey J.C."/>
        </authorList>
    </citation>
    <scope>NUCLEOTIDE SEQUENCE [LARGE SCALE GENOMIC DNA]</scope>
    <source>
        <strain evidence="4">Hackeri</strain>
    </source>
</reference>
<sequence length="710" mass="81730">MEEGCNWYLGIIPSRNTFYNKFDRPQGECDYGDIWSEHKRKELEHKLEEYGGISSSKDRIMKAYYCACTMKGEEPFEDAPCYFFYYWMRNMVPKDSHTYTLPEVLNAIYQTQGNVPCENRCSVKYDDVEEDLFKKRKEVFDYSYDYKIVEKELQKGESDCEGKWSKYLRDVASACDAVSAKCQRGNSNEPHYCSDFNKKYRDYCDDKLPELESLLSQCNPPKPKPNPNPNQAGSSGSFSDAAAENLPSKIADKELNNPQNLCKDSDNVPEKIRRALKEENGEGEYTKKLKEVWCYASDKENKGTLSQEQRCGFLYYWIGNTLWSTLDNTEFWDVMSAVYSELKQLPDIGERCNIVCSHINRDLFTFEKQVYEYYKDRGTMEAKLNQSSGYCSEEYSNYLKNAVLAYRIVEAECKGNSATDNSKCGGFMGKYGKNSPKDFISKSCDPILKDLPSTMAYKEIREGKISCGDGDSLPSVIETAWNLNAEESESIEYLKKVWCQARTMKGDTLSQEERCHFSYYYIGDMFYNSFKSDESFQSFMDTVSTELQKLGVAEECKIERSRFENFLFKYEKEVYDYYRDLTAIEKGIAENESKCTAELDRYLVGAKEAYTVIGGQCGRKLREGTDYCTKFKDEYSKRKPEDLIKTKCLAAKQLEARTVVRSPPAVINIGPEKEDKSVSTTPAAVSSVLTFLGLPTILFFLYKVIVHNYN</sequence>
<dbReference type="Pfam" id="PF05795">
    <property type="entry name" value="Plasmodium_Vir"/>
    <property type="match status" value="3"/>
</dbReference>
<feature type="transmembrane region" description="Helical" evidence="2">
    <location>
        <begin position="683"/>
        <end position="702"/>
    </location>
</feature>